<dbReference type="EMBL" id="BAABCP010000001">
    <property type="protein sequence ID" value="GAA3925220.1"/>
    <property type="molecule type" value="Genomic_DNA"/>
</dbReference>
<accession>A0ABP7MKM2</accession>
<dbReference type="Pfam" id="PF07905">
    <property type="entry name" value="PucR"/>
    <property type="match status" value="1"/>
</dbReference>
<sequence length="514" mass="55966">MDKLSNMPEVTLERLCGVLLNDLVPMSRELSLNVALSDVHVSELVDPTPYLGGGELILTTGMPFIGTDRDITAYVNRLVEHGVAALGLGLGEGLNIPPQELVDACHDVGMRLLIVPDRVPFMNVSRAFRDLVGSAQRAIFASKLAKQTALARSVAERRNVEGVLRQIAETLGGWAVYWRPSDESASVWPPEQRATVPKLRAQSARLRLANLHTASTFELDGAEVVQHSVATHGAIDGFLAVGVSSGARRDDHREFTLMATAFISLVRAAEVDLERAHRALDSNVTTLMVNGHLDAARMLAHPRRLPTHVWILAIRGERSAELSPIEIAATTPLPAGLDNPQMRMRIANCRHWTHLTETTFALLDADARQAEEAALKPRVEQPSSSLAASLSGVVAVSTIADQLGPLSAVCEATPLGQAAHFDRVVTTRAKDWVARLTESCGHDMVSLVRSYLQFRGRWEKVAQAHHLHRNSVRSRISTVERLLGLDLDDPDVAAELWIALGTITGPSTPRPPRP</sequence>
<comment type="caution">
    <text evidence="3">The sequence shown here is derived from an EMBL/GenBank/DDBJ whole genome shotgun (WGS) entry which is preliminary data.</text>
</comment>
<name>A0ABP7MKM2_9MICO</name>
<dbReference type="InterPro" id="IPR012914">
    <property type="entry name" value="PucR_dom"/>
</dbReference>
<organism evidence="3 4">
    <name type="scientific">Microbacterium soli</name>
    <dbReference type="NCBI Taxonomy" id="446075"/>
    <lineage>
        <taxon>Bacteria</taxon>
        <taxon>Bacillati</taxon>
        <taxon>Actinomycetota</taxon>
        <taxon>Actinomycetes</taxon>
        <taxon>Micrococcales</taxon>
        <taxon>Microbacteriaceae</taxon>
        <taxon>Microbacterium</taxon>
    </lineage>
</organism>
<evidence type="ECO:0000313" key="3">
    <source>
        <dbReference type="EMBL" id="GAA3925220.1"/>
    </source>
</evidence>
<dbReference type="PANTHER" id="PTHR33744:SF1">
    <property type="entry name" value="DNA-BINDING TRANSCRIPTIONAL ACTIVATOR ADER"/>
    <property type="match status" value="1"/>
</dbReference>
<dbReference type="Gene3D" id="1.10.10.2840">
    <property type="entry name" value="PucR C-terminal helix-turn-helix domain"/>
    <property type="match status" value="1"/>
</dbReference>
<dbReference type="InterPro" id="IPR042070">
    <property type="entry name" value="PucR_C-HTH_sf"/>
</dbReference>
<proteinExistence type="predicted"/>
<dbReference type="PANTHER" id="PTHR33744">
    <property type="entry name" value="CARBOHYDRATE DIACID REGULATOR"/>
    <property type="match status" value="1"/>
</dbReference>
<dbReference type="InterPro" id="IPR025736">
    <property type="entry name" value="PucR_C-HTH_dom"/>
</dbReference>
<dbReference type="Proteomes" id="UP001501591">
    <property type="component" value="Unassembled WGS sequence"/>
</dbReference>
<feature type="domain" description="Purine catabolism PurC-like" evidence="1">
    <location>
        <begin position="30"/>
        <end position="128"/>
    </location>
</feature>
<evidence type="ECO:0000259" key="2">
    <source>
        <dbReference type="Pfam" id="PF13556"/>
    </source>
</evidence>
<keyword evidence="4" id="KW-1185">Reference proteome</keyword>
<evidence type="ECO:0000313" key="4">
    <source>
        <dbReference type="Proteomes" id="UP001501591"/>
    </source>
</evidence>
<dbReference type="Pfam" id="PF13556">
    <property type="entry name" value="HTH_30"/>
    <property type="match status" value="1"/>
</dbReference>
<evidence type="ECO:0000259" key="1">
    <source>
        <dbReference type="Pfam" id="PF07905"/>
    </source>
</evidence>
<dbReference type="InterPro" id="IPR051448">
    <property type="entry name" value="CdaR-like_regulators"/>
</dbReference>
<gene>
    <name evidence="3" type="ORF">GCM10022383_00580</name>
</gene>
<reference evidence="4" key="1">
    <citation type="journal article" date="2019" name="Int. J. Syst. Evol. Microbiol.">
        <title>The Global Catalogue of Microorganisms (GCM) 10K type strain sequencing project: providing services to taxonomists for standard genome sequencing and annotation.</title>
        <authorList>
            <consortium name="The Broad Institute Genomics Platform"/>
            <consortium name="The Broad Institute Genome Sequencing Center for Infectious Disease"/>
            <person name="Wu L."/>
            <person name="Ma J."/>
        </authorList>
    </citation>
    <scope>NUCLEOTIDE SEQUENCE [LARGE SCALE GENOMIC DNA]</scope>
    <source>
        <strain evidence="4">JCM 17024</strain>
    </source>
</reference>
<protein>
    <submittedName>
        <fullName evidence="3">PucR family transcriptional regulator</fullName>
    </submittedName>
</protein>
<feature type="domain" description="PucR C-terminal helix-turn-helix" evidence="2">
    <location>
        <begin position="447"/>
        <end position="500"/>
    </location>
</feature>